<reference evidence="3 4" key="1">
    <citation type="submission" date="2024-01" db="EMBL/GenBank/DDBJ databases">
        <authorList>
            <person name="Allen C."/>
            <person name="Tagirdzhanova G."/>
        </authorList>
    </citation>
    <scope>NUCLEOTIDE SEQUENCE [LARGE SCALE GENOMIC DNA]</scope>
</reference>
<feature type="region of interest" description="Disordered" evidence="2">
    <location>
        <begin position="502"/>
        <end position="522"/>
    </location>
</feature>
<sequence>MSRQADTQTLVESFCALADEVQNLTDRKTILEHKLRFAAEQYQQLADKYAPTAPEVSETLANLQVPPDEHKLSIPSSYVPLPKRGQAGCNQHQIALLIRDGRRVAQQLRANDDDRTNRDTSDTRDNRNDVDGHGSGGSSKETSSGTAITTMSIIMEQDFTVEGKKGMLACPFSAMKREQQLLRQQQQLEQENQQLHITGGGDDAQRDDDHDGADTADIVAAAPVDSKTSNRNGNRGHAPSHADDPICAALAEESSYQRVPSSGGGAAPRCPIRFLDQHSPEEVAHYVETHKHQLPRSHAICLKRYNKSEQQIRKIDAKYGNLVNMISGLGQFHQPMLASAEPAPGGTDNGGGPGGVILGVDERDEEEIVDRAKLHKDSHERVKRWANGVSASGEEADGEDTQTDNANAVVGDKADGQGESLRGRRRSMAYSGGRESSGSGGDNTDPERESHFDRPLKEVRLGESPSRPWGIAVPITSISHDAAAQPPLSPPAAPVRMPSPMRAAVHSPTLSPSKPVQQQQETKPVRKCPFDHSKFGLGIAPPPGHAPIAEEEGEGNDETAEVEAAETPRPDAGLDSTPQPEPFTPVKPQMPKLPQPLSQPLSQPPQHAEPKMQPQQTFTQPAFVNFPQQTAAQAGANAGVHSGAAPQMVFTGPVFIGYPMEQAAQFLQMYHNPQGR</sequence>
<accession>A0ABP0C0L1</accession>
<keyword evidence="1" id="KW-0175">Coiled coil</keyword>
<comment type="caution">
    <text evidence="3">The sequence shown here is derived from an EMBL/GenBank/DDBJ whole genome shotgun (WGS) entry which is preliminary data.</text>
</comment>
<feature type="region of interest" description="Disordered" evidence="2">
    <location>
        <begin position="536"/>
        <end position="615"/>
    </location>
</feature>
<evidence type="ECO:0000256" key="2">
    <source>
        <dbReference type="SAM" id="MobiDB-lite"/>
    </source>
</evidence>
<dbReference type="EMBL" id="CAWUHB010000033">
    <property type="protein sequence ID" value="CAK7225484.1"/>
    <property type="molecule type" value="Genomic_DNA"/>
</dbReference>
<keyword evidence="4" id="KW-1185">Reference proteome</keyword>
<feature type="region of interest" description="Disordered" evidence="2">
    <location>
        <begin position="338"/>
        <end position="358"/>
    </location>
</feature>
<feature type="compositionally biased region" description="Acidic residues" evidence="2">
    <location>
        <begin position="549"/>
        <end position="564"/>
    </location>
</feature>
<gene>
    <name evidence="3" type="ORF">SCUCBS95973_005880</name>
</gene>
<feature type="compositionally biased region" description="Basic and acidic residues" evidence="2">
    <location>
        <begin position="110"/>
        <end position="132"/>
    </location>
</feature>
<organism evidence="3 4">
    <name type="scientific">Sporothrix curviconia</name>
    <dbReference type="NCBI Taxonomy" id="1260050"/>
    <lineage>
        <taxon>Eukaryota</taxon>
        <taxon>Fungi</taxon>
        <taxon>Dikarya</taxon>
        <taxon>Ascomycota</taxon>
        <taxon>Pezizomycotina</taxon>
        <taxon>Sordariomycetes</taxon>
        <taxon>Sordariomycetidae</taxon>
        <taxon>Ophiostomatales</taxon>
        <taxon>Ophiostomataceae</taxon>
        <taxon>Sporothrix</taxon>
    </lineage>
</organism>
<name>A0ABP0C0L1_9PEZI</name>
<protein>
    <submittedName>
        <fullName evidence="3">Uncharacterized protein</fullName>
    </submittedName>
</protein>
<feature type="compositionally biased region" description="Low complexity" evidence="2">
    <location>
        <begin position="587"/>
        <end position="606"/>
    </location>
</feature>
<feature type="compositionally biased region" description="Polar residues" evidence="2">
    <location>
        <begin position="508"/>
        <end position="522"/>
    </location>
</feature>
<proteinExistence type="predicted"/>
<feature type="region of interest" description="Disordered" evidence="2">
    <location>
        <begin position="385"/>
        <end position="455"/>
    </location>
</feature>
<dbReference type="Proteomes" id="UP001642405">
    <property type="component" value="Unassembled WGS sequence"/>
</dbReference>
<feature type="region of interest" description="Disordered" evidence="2">
    <location>
        <begin position="220"/>
        <end position="243"/>
    </location>
</feature>
<feature type="compositionally biased region" description="Gly residues" evidence="2">
    <location>
        <begin position="347"/>
        <end position="357"/>
    </location>
</feature>
<feature type="region of interest" description="Disordered" evidence="2">
    <location>
        <begin position="107"/>
        <end position="147"/>
    </location>
</feature>
<feature type="compositionally biased region" description="Basic and acidic residues" evidence="2">
    <location>
        <begin position="445"/>
        <end position="455"/>
    </location>
</feature>
<feature type="coiled-coil region" evidence="1">
    <location>
        <begin position="21"/>
        <end position="48"/>
    </location>
</feature>
<evidence type="ECO:0000313" key="4">
    <source>
        <dbReference type="Proteomes" id="UP001642405"/>
    </source>
</evidence>
<evidence type="ECO:0000256" key="1">
    <source>
        <dbReference type="SAM" id="Coils"/>
    </source>
</evidence>
<evidence type="ECO:0000313" key="3">
    <source>
        <dbReference type="EMBL" id="CAK7225484.1"/>
    </source>
</evidence>